<dbReference type="EMBL" id="CAJVPP010000145">
    <property type="protein sequence ID" value="CAG8447424.1"/>
    <property type="molecule type" value="Genomic_DNA"/>
</dbReference>
<name>A0A9N8YTR9_FUNMO</name>
<proteinExistence type="predicted"/>
<dbReference type="InterPro" id="IPR032675">
    <property type="entry name" value="LRR_dom_sf"/>
</dbReference>
<dbReference type="Proteomes" id="UP000789375">
    <property type="component" value="Unassembled WGS sequence"/>
</dbReference>
<dbReference type="SUPFAM" id="SSF52047">
    <property type="entry name" value="RNI-like"/>
    <property type="match status" value="1"/>
</dbReference>
<comment type="caution">
    <text evidence="1">The sequence shown here is derived from an EMBL/GenBank/DDBJ whole genome shotgun (WGS) entry which is preliminary data.</text>
</comment>
<organism evidence="1 2">
    <name type="scientific">Funneliformis mosseae</name>
    <name type="common">Endomycorrhizal fungus</name>
    <name type="synonym">Glomus mosseae</name>
    <dbReference type="NCBI Taxonomy" id="27381"/>
    <lineage>
        <taxon>Eukaryota</taxon>
        <taxon>Fungi</taxon>
        <taxon>Fungi incertae sedis</taxon>
        <taxon>Mucoromycota</taxon>
        <taxon>Glomeromycotina</taxon>
        <taxon>Glomeromycetes</taxon>
        <taxon>Glomerales</taxon>
        <taxon>Glomeraceae</taxon>
        <taxon>Funneliformis</taxon>
    </lineage>
</organism>
<sequence>MTANPYDVINNSNLKGVIETNIPLLNTYVSCLSKDIRDNLGVKPFIKSLWNNDDSVVFKLKSKTKKRKVSIDDDVDNILKALCEYFVDRSARIKGVDLSNDTFLKIFDLPIAALNLSRLQHFKFGIQYNCDAVSSAAKIAKNIERLDIDLRDAPFPTMITSLSDIANSCLQVLELSANSDFDRFENVCLKFCPNIKKFVTTKISSYDHIISMVTACKRLEEIYIYEDRNEEMFSWHLTCDSTDANNS</sequence>
<keyword evidence="2" id="KW-1185">Reference proteome</keyword>
<accession>A0A9N8YTR9</accession>
<gene>
    <name evidence="1" type="ORF">FMOSSE_LOCUS1274</name>
</gene>
<evidence type="ECO:0000313" key="2">
    <source>
        <dbReference type="Proteomes" id="UP000789375"/>
    </source>
</evidence>
<reference evidence="1" key="1">
    <citation type="submission" date="2021-06" db="EMBL/GenBank/DDBJ databases">
        <authorList>
            <person name="Kallberg Y."/>
            <person name="Tangrot J."/>
            <person name="Rosling A."/>
        </authorList>
    </citation>
    <scope>NUCLEOTIDE SEQUENCE</scope>
    <source>
        <strain evidence="1">87-6 pot B 2015</strain>
    </source>
</reference>
<protein>
    <submittedName>
        <fullName evidence="1">13951_t:CDS:1</fullName>
    </submittedName>
</protein>
<evidence type="ECO:0000313" key="1">
    <source>
        <dbReference type="EMBL" id="CAG8447424.1"/>
    </source>
</evidence>
<dbReference type="AlphaFoldDB" id="A0A9N8YTR9"/>
<dbReference type="Gene3D" id="3.80.10.10">
    <property type="entry name" value="Ribonuclease Inhibitor"/>
    <property type="match status" value="1"/>
</dbReference>